<feature type="region of interest" description="Disordered" evidence="1">
    <location>
        <begin position="1"/>
        <end position="23"/>
    </location>
</feature>
<organism evidence="3 4">
    <name type="scientific">Paenibacillus chartarius</name>
    <dbReference type="NCBI Taxonomy" id="747481"/>
    <lineage>
        <taxon>Bacteria</taxon>
        <taxon>Bacillati</taxon>
        <taxon>Bacillota</taxon>
        <taxon>Bacilli</taxon>
        <taxon>Bacillales</taxon>
        <taxon>Paenibacillaceae</taxon>
        <taxon>Paenibacillus</taxon>
    </lineage>
</organism>
<dbReference type="Proteomes" id="UP001589776">
    <property type="component" value="Unassembled WGS sequence"/>
</dbReference>
<dbReference type="RefSeq" id="WP_377470160.1">
    <property type="nucleotide sequence ID" value="NZ_JBHLWN010000041.1"/>
</dbReference>
<name>A0ABV6DJZ5_9BACL</name>
<keyword evidence="4" id="KW-1185">Reference proteome</keyword>
<accession>A0ABV6DJZ5</accession>
<dbReference type="PROSITE" id="PS51272">
    <property type="entry name" value="SLH"/>
    <property type="match status" value="2"/>
</dbReference>
<proteinExistence type="predicted"/>
<protein>
    <submittedName>
        <fullName evidence="3">S-layer homology domain-containing protein</fullName>
    </submittedName>
</protein>
<reference evidence="3 4" key="1">
    <citation type="submission" date="2024-09" db="EMBL/GenBank/DDBJ databases">
        <authorList>
            <person name="Sun Q."/>
            <person name="Mori K."/>
        </authorList>
    </citation>
    <scope>NUCLEOTIDE SEQUENCE [LARGE SCALE GENOMIC DNA]</scope>
    <source>
        <strain evidence="3 4">CCM 7759</strain>
    </source>
</reference>
<evidence type="ECO:0000259" key="2">
    <source>
        <dbReference type="PROSITE" id="PS51272"/>
    </source>
</evidence>
<comment type="caution">
    <text evidence="3">The sequence shown here is derived from an EMBL/GenBank/DDBJ whole genome shotgun (WGS) entry which is preliminary data.</text>
</comment>
<evidence type="ECO:0000256" key="1">
    <source>
        <dbReference type="SAM" id="MobiDB-lite"/>
    </source>
</evidence>
<dbReference type="EMBL" id="JBHLWN010000041">
    <property type="protein sequence ID" value="MFC0212922.1"/>
    <property type="molecule type" value="Genomic_DNA"/>
</dbReference>
<dbReference type="Pfam" id="PF00395">
    <property type="entry name" value="SLH"/>
    <property type="match status" value="2"/>
</dbReference>
<dbReference type="InterPro" id="IPR001119">
    <property type="entry name" value="SLH_dom"/>
</dbReference>
<sequence length="1046" mass="111483">MRNSSYNHNDKENFQQPKHIRGGDKKVMKKSLKVIASAAVALSMFATSAMAADTTTTTTTTTDAAATAAKTSKDFKDLEGKDAALLAKIDALLKAGIFEGDSEDSFGIDKPMTRGQFAKILVNVYGVEVDANVKTSSFADVAADHWALSFIEAAKKAGYLDGKSDTSFDPDANVTIGELATGLLKGLKIKPSTSGNPWYADAVKQAIEKGVLAADADGGKVASRSDLVTASYGAKEAFDNANQPAKVSVKEVKPIGVKKVQVTLDRDVDTAKATLTLKRGSSEIKTTTKFEDNKRVAVLELTDVKISAGDYTVTLAGLDASEIENATGSFTGENEVVKKIEFTNASDTIAWSSKVRVPFQATNQYGERSSLTSGGFSVFATTGSPQIKTTSTGDTFVELSTKNGDIAQGQSQVSININDSNYNVQAQKIFKIGNAPYISKIELKEPEYQNGATALNKEGDTAKVTLVEYDQYGCVIVKGMDTVNTPSAYISPNPTIFEDIKDSNWEWNSDDMRVAIVKLKKKPEGNAEAILNVYGASTTATTKIKLSAAKVASKVEIEGNTFAEGDTDQYVTINAYDANGDKLSVDDIVQNAKDGRFDNINITGALVGVKGSVGGVLKEGYIVKAGEHKGKIHISSVTKGTGFIYINLFNTFGGNSTTASQTFNVSSPRYASSIKLASDMPSKVVDGVGAIEAKGKVYVYDQNNAQFKKKADYTYSETNGATVSNDVYVTITGKTEAFDVAIGDTALSNGQSIKDFSLVNDKDFKITLKAGAPVAANDYVEVKLFVRKLASDGTVKDSSVSSFTKRITVIDPAKETLNYSVEALNNAFAAIDDKTYEGGDFDNAALSKQHKEVKLIAKDNGGNKVAIDAVNMIQSVTSSVYTVARAAQLNDVASSDNKKWYVLGNKAGTATVSVDFINAKGESGRVSSDITVKTDAVVVDTITADKKSRDDKTLTEIKAMKAPEVMDLKVVDNYGIEYKTTNINKYDLHLGVRYGVSDVQTTDKAAGTVSISPDGTFTLSDNIESFVITATTANGKSATTAVIVKK</sequence>
<feature type="domain" description="SLH" evidence="2">
    <location>
        <begin position="134"/>
        <end position="197"/>
    </location>
</feature>
<feature type="domain" description="SLH" evidence="2">
    <location>
        <begin position="72"/>
        <end position="132"/>
    </location>
</feature>
<gene>
    <name evidence="3" type="ORF">ACFFK0_10655</name>
</gene>
<evidence type="ECO:0000313" key="3">
    <source>
        <dbReference type="EMBL" id="MFC0212922.1"/>
    </source>
</evidence>
<evidence type="ECO:0000313" key="4">
    <source>
        <dbReference type="Proteomes" id="UP001589776"/>
    </source>
</evidence>